<protein>
    <submittedName>
        <fullName evidence="1">Alpha/beta hydrolase</fullName>
    </submittedName>
</protein>
<comment type="caution">
    <text evidence="1">The sequence shown here is derived from an EMBL/GenBank/DDBJ whole genome shotgun (WGS) entry which is preliminary data.</text>
</comment>
<dbReference type="EMBL" id="WMBA01000070">
    <property type="protein sequence ID" value="MTD58510.1"/>
    <property type="molecule type" value="Genomic_DNA"/>
</dbReference>
<proteinExistence type="predicted"/>
<reference evidence="1 2" key="1">
    <citation type="submission" date="2019-11" db="EMBL/GenBank/DDBJ databases">
        <title>Draft genome of Amycolatopsis RM579.</title>
        <authorList>
            <person name="Duangmal K."/>
            <person name="Mingma R."/>
        </authorList>
    </citation>
    <scope>NUCLEOTIDE SEQUENCE [LARGE SCALE GENOMIC DNA]</scope>
    <source>
        <strain evidence="1 2">RM579</strain>
    </source>
</reference>
<dbReference type="InterPro" id="IPR029058">
    <property type="entry name" value="AB_hydrolase_fold"/>
</dbReference>
<dbReference type="InterPro" id="IPR010520">
    <property type="entry name" value="FrsA-like"/>
</dbReference>
<dbReference type="Proteomes" id="UP000440096">
    <property type="component" value="Unassembled WGS sequence"/>
</dbReference>
<gene>
    <name evidence="1" type="ORF">GKO32_31705</name>
</gene>
<keyword evidence="1" id="KW-0378">Hydrolase</keyword>
<dbReference type="Pfam" id="PF06500">
    <property type="entry name" value="FrsA-like"/>
    <property type="match status" value="1"/>
</dbReference>
<dbReference type="SUPFAM" id="SSF53474">
    <property type="entry name" value="alpha/beta-Hydrolases"/>
    <property type="match status" value="1"/>
</dbReference>
<name>A0A6N7Z9V5_9PSEU</name>
<keyword evidence="2" id="KW-1185">Reference proteome</keyword>
<dbReference type="Gene3D" id="3.40.50.1820">
    <property type="entry name" value="alpha/beta hydrolase"/>
    <property type="match status" value="1"/>
</dbReference>
<dbReference type="GO" id="GO:0016787">
    <property type="term" value="F:hydrolase activity"/>
    <property type="evidence" value="ECO:0007669"/>
    <property type="project" value="UniProtKB-KW"/>
</dbReference>
<sequence>MIGTAELKQFARLHVRSQNISGGESILARISDDDAWVSEWSAEGERLRAKGKLLRATSCFVMARFPYVDGVARRAALERAIETFAHWAGPRGLERVEIPVPGGRVRCWAAGLSATRPRPLVLLCGGIVSVKEQWAPALLALRRMGFAGVVAELPGVGENPLPYDADSWRMFPAVLDALAGRADVSHTYAIALSFSGHLALRCAAEDVRLRGIVTAGAPVAAFFTDLEWQRRLPAITAETLRHLIGRLPPADWALPREALTALTIPVAATISTRDEIIPPADGDALRTAIRLSWTTEHDDVHGSPHHVRQTRLWSMLAILRMHGAPVLPRLALGTALKLIRPRSAAGRDKNILPAG</sequence>
<evidence type="ECO:0000313" key="2">
    <source>
        <dbReference type="Proteomes" id="UP000440096"/>
    </source>
</evidence>
<dbReference type="AlphaFoldDB" id="A0A6N7Z9V5"/>
<organism evidence="1 2">
    <name type="scientific">Amycolatopsis pithecellobii</name>
    <dbReference type="NCBI Taxonomy" id="664692"/>
    <lineage>
        <taxon>Bacteria</taxon>
        <taxon>Bacillati</taxon>
        <taxon>Actinomycetota</taxon>
        <taxon>Actinomycetes</taxon>
        <taxon>Pseudonocardiales</taxon>
        <taxon>Pseudonocardiaceae</taxon>
        <taxon>Amycolatopsis</taxon>
    </lineage>
</organism>
<evidence type="ECO:0000313" key="1">
    <source>
        <dbReference type="EMBL" id="MTD58510.1"/>
    </source>
</evidence>
<accession>A0A6N7Z9V5</accession>